<evidence type="ECO:0000313" key="8">
    <source>
        <dbReference type="Proteomes" id="UP000734854"/>
    </source>
</evidence>
<dbReference type="InterPro" id="IPR036157">
    <property type="entry name" value="dUTPase-like_sf"/>
</dbReference>
<comment type="similarity">
    <text evidence="2 5">Belongs to the dUTPase family.</text>
</comment>
<comment type="cofactor">
    <cofactor evidence="5">
        <name>Mg(2+)</name>
        <dbReference type="ChEBI" id="CHEBI:18420"/>
    </cofactor>
</comment>
<gene>
    <name evidence="7" type="ORF">ZIOFF_008435</name>
</gene>
<dbReference type="NCBIfam" id="NF001862">
    <property type="entry name" value="PRK00601.1"/>
    <property type="match status" value="1"/>
</dbReference>
<evidence type="ECO:0000259" key="6">
    <source>
        <dbReference type="Pfam" id="PF00692"/>
    </source>
</evidence>
<evidence type="ECO:0000256" key="2">
    <source>
        <dbReference type="ARBA" id="ARBA00006581"/>
    </source>
</evidence>
<protein>
    <recommendedName>
        <fullName evidence="5">Deoxyuridine 5'-triphosphate nucleotidohydrolase</fullName>
        <shortName evidence="5">dUTPase</shortName>
        <ecNumber evidence="5">3.6.1.23</ecNumber>
    </recommendedName>
    <alternativeName>
        <fullName evidence="5">dUTP pyrophosphatase</fullName>
    </alternativeName>
</protein>
<dbReference type="GO" id="GO:0004170">
    <property type="term" value="F:dUTP diphosphatase activity"/>
    <property type="evidence" value="ECO:0007669"/>
    <property type="project" value="UniProtKB-UniRule"/>
</dbReference>
<keyword evidence="3 5" id="KW-0378">Hydrolase</keyword>
<dbReference type="InterPro" id="IPR029054">
    <property type="entry name" value="dUTPase-like"/>
</dbReference>
<comment type="pathway">
    <text evidence="1 5">Pyrimidine metabolism; dUMP biosynthesis; dUMP from dCTP (dUTP route): step 2/2.</text>
</comment>
<dbReference type="PANTHER" id="PTHR11241:SF0">
    <property type="entry name" value="DEOXYURIDINE 5'-TRIPHOSPHATE NUCLEOTIDOHYDROLASE"/>
    <property type="match status" value="1"/>
</dbReference>
<dbReference type="InterPro" id="IPR033704">
    <property type="entry name" value="dUTPase_trimeric"/>
</dbReference>
<reference evidence="7 8" key="1">
    <citation type="submission" date="2020-08" db="EMBL/GenBank/DDBJ databases">
        <title>Plant Genome Project.</title>
        <authorList>
            <person name="Zhang R.-G."/>
        </authorList>
    </citation>
    <scope>NUCLEOTIDE SEQUENCE [LARGE SCALE GENOMIC DNA]</scope>
    <source>
        <tissue evidence="7">Rhizome</tissue>
    </source>
</reference>
<keyword evidence="4 5" id="KW-0546">Nucleotide metabolism</keyword>
<proteinExistence type="inferred from homology"/>
<dbReference type="GO" id="GO:0000287">
    <property type="term" value="F:magnesium ion binding"/>
    <property type="evidence" value="ECO:0007669"/>
    <property type="project" value="UniProtKB-UniRule"/>
</dbReference>
<comment type="catalytic activity">
    <reaction evidence="5">
        <text>dUTP + H2O = dUMP + diphosphate + H(+)</text>
        <dbReference type="Rhea" id="RHEA:10248"/>
        <dbReference type="ChEBI" id="CHEBI:15377"/>
        <dbReference type="ChEBI" id="CHEBI:15378"/>
        <dbReference type="ChEBI" id="CHEBI:33019"/>
        <dbReference type="ChEBI" id="CHEBI:61555"/>
        <dbReference type="ChEBI" id="CHEBI:246422"/>
        <dbReference type="EC" id="3.6.1.23"/>
    </reaction>
</comment>
<dbReference type="InterPro" id="IPR008181">
    <property type="entry name" value="dUTPase"/>
</dbReference>
<dbReference type="Gene3D" id="2.70.40.10">
    <property type="match status" value="1"/>
</dbReference>
<evidence type="ECO:0000313" key="7">
    <source>
        <dbReference type="EMBL" id="KAG6534532.1"/>
    </source>
</evidence>
<dbReference type="Proteomes" id="UP000734854">
    <property type="component" value="Unassembled WGS sequence"/>
</dbReference>
<dbReference type="EMBL" id="JACMSC010000002">
    <property type="protein sequence ID" value="KAG6534532.1"/>
    <property type="molecule type" value="Genomic_DNA"/>
</dbReference>
<evidence type="ECO:0000256" key="5">
    <source>
        <dbReference type="RuleBase" id="RU367024"/>
    </source>
</evidence>
<comment type="function">
    <text evidence="5">Involved in nucleotide metabolism via production of dUMP, the immediate precursor of thymidine nucleotides, and decreases the intracellular concentration of dUTP so that uracil cannot be incorporated into DNA.</text>
</comment>
<evidence type="ECO:0000256" key="3">
    <source>
        <dbReference type="ARBA" id="ARBA00022801"/>
    </source>
</evidence>
<dbReference type="EC" id="3.6.1.23" evidence="5"/>
<dbReference type="GO" id="GO:0006226">
    <property type="term" value="P:dUMP biosynthetic process"/>
    <property type="evidence" value="ECO:0007669"/>
    <property type="project" value="UniProtKB-UniRule"/>
</dbReference>
<keyword evidence="5" id="KW-0460">Magnesium</keyword>
<dbReference type="CDD" id="cd07557">
    <property type="entry name" value="trimeric_dUTPase"/>
    <property type="match status" value="1"/>
</dbReference>
<dbReference type="GO" id="GO:0046081">
    <property type="term" value="P:dUTP catabolic process"/>
    <property type="evidence" value="ECO:0007669"/>
    <property type="project" value="UniProtKB-UniRule"/>
</dbReference>
<dbReference type="AlphaFoldDB" id="A0A8J5HSD8"/>
<feature type="domain" description="dUTPase-like" evidence="6">
    <location>
        <begin position="25"/>
        <end position="148"/>
    </location>
</feature>
<dbReference type="PANTHER" id="PTHR11241">
    <property type="entry name" value="DEOXYURIDINE 5'-TRIPHOSPHATE NUCLEOTIDOHYDROLASE"/>
    <property type="match status" value="1"/>
</dbReference>
<keyword evidence="5" id="KW-0479">Metal-binding</keyword>
<evidence type="ECO:0000256" key="1">
    <source>
        <dbReference type="ARBA" id="ARBA00005142"/>
    </source>
</evidence>
<dbReference type="SUPFAM" id="SSF51283">
    <property type="entry name" value="dUTPase-like"/>
    <property type="match status" value="1"/>
</dbReference>
<sequence length="328" mass="35861">MASRITVTRPEEELLVKRISSLAVLPQRRTEGSAGYDLAISYPQEIAARSRSMMATSICIQVPKGTYARIAPRSSAAMRGLMIMGGVIDGDYRGELKIIVYNATDNDIFLDQQECIAQIILERITIPPVREVAELANTTRADQGFGSTSQICSRYLANPLCTGCQYCCDDTDYHLQSIPDPEPIPAATKKGKDPLEIRLKTTEAIEEEIRQIQHQARLTAIEDHKFYEDQAYCQLTEGTWAHSIATTRPAAATGLASPPAATPPLILSAPHTAAASSGLCCRRRVRRPPPSCIATTTASSGVQYCLLFWRRLRRQVSPLLAVANASGV</sequence>
<dbReference type="Pfam" id="PF00692">
    <property type="entry name" value="dUTPase"/>
    <property type="match status" value="1"/>
</dbReference>
<dbReference type="UniPathway" id="UPA00610">
    <property type="reaction ID" value="UER00666"/>
</dbReference>
<dbReference type="NCBIfam" id="TIGR00576">
    <property type="entry name" value="dut"/>
    <property type="match status" value="1"/>
</dbReference>
<organism evidence="7 8">
    <name type="scientific">Zingiber officinale</name>
    <name type="common">Ginger</name>
    <name type="synonym">Amomum zingiber</name>
    <dbReference type="NCBI Taxonomy" id="94328"/>
    <lineage>
        <taxon>Eukaryota</taxon>
        <taxon>Viridiplantae</taxon>
        <taxon>Streptophyta</taxon>
        <taxon>Embryophyta</taxon>
        <taxon>Tracheophyta</taxon>
        <taxon>Spermatophyta</taxon>
        <taxon>Magnoliopsida</taxon>
        <taxon>Liliopsida</taxon>
        <taxon>Zingiberales</taxon>
        <taxon>Zingiberaceae</taxon>
        <taxon>Zingiber</taxon>
    </lineage>
</organism>
<evidence type="ECO:0000256" key="4">
    <source>
        <dbReference type="ARBA" id="ARBA00023080"/>
    </source>
</evidence>
<keyword evidence="8" id="KW-1185">Reference proteome</keyword>
<accession>A0A8J5HSD8</accession>
<name>A0A8J5HSD8_ZINOF</name>
<comment type="caution">
    <text evidence="7">The sequence shown here is derived from an EMBL/GenBank/DDBJ whole genome shotgun (WGS) entry which is preliminary data.</text>
</comment>